<reference evidence="12" key="1">
    <citation type="journal article" date="2020" name="bioRxiv">
        <title>Comparative genomics of Chlamydomonas.</title>
        <authorList>
            <person name="Craig R.J."/>
            <person name="Hasan A.R."/>
            <person name="Ness R.W."/>
            <person name="Keightley P.D."/>
        </authorList>
    </citation>
    <scope>NUCLEOTIDE SEQUENCE</scope>
    <source>
        <strain evidence="12">SAG 7.73</strain>
    </source>
</reference>
<feature type="region of interest" description="Disordered" evidence="9">
    <location>
        <begin position="500"/>
        <end position="521"/>
    </location>
</feature>
<evidence type="ECO:0000256" key="3">
    <source>
        <dbReference type="ARBA" id="ARBA00020976"/>
    </source>
</evidence>
<accession>A0A835T127</accession>
<evidence type="ECO:0000313" key="12">
    <source>
        <dbReference type="EMBL" id="KAG2436884.1"/>
    </source>
</evidence>
<dbReference type="Pfam" id="PF04136">
    <property type="entry name" value="COG3_N"/>
    <property type="match status" value="2"/>
</dbReference>
<comment type="caution">
    <text evidence="12">The sequence shown here is derived from an EMBL/GenBank/DDBJ whole genome shotgun (WGS) entry which is preliminary data.</text>
</comment>
<organism evidence="12 13">
    <name type="scientific">Chlamydomonas incerta</name>
    <dbReference type="NCBI Taxonomy" id="51695"/>
    <lineage>
        <taxon>Eukaryota</taxon>
        <taxon>Viridiplantae</taxon>
        <taxon>Chlorophyta</taxon>
        <taxon>core chlorophytes</taxon>
        <taxon>Chlorophyceae</taxon>
        <taxon>CS clade</taxon>
        <taxon>Chlamydomonadales</taxon>
        <taxon>Chlamydomonadaceae</taxon>
        <taxon>Chlamydomonas</taxon>
    </lineage>
</organism>
<keyword evidence="7" id="KW-0472">Membrane</keyword>
<feature type="compositionally biased region" description="Low complexity" evidence="9">
    <location>
        <begin position="631"/>
        <end position="640"/>
    </location>
</feature>
<feature type="region of interest" description="Disordered" evidence="9">
    <location>
        <begin position="58"/>
        <end position="83"/>
    </location>
</feature>
<dbReference type="GO" id="GO:0006886">
    <property type="term" value="P:intracellular protein transport"/>
    <property type="evidence" value="ECO:0007669"/>
    <property type="project" value="InterPro"/>
</dbReference>
<evidence type="ECO:0000256" key="7">
    <source>
        <dbReference type="ARBA" id="ARBA00023136"/>
    </source>
</evidence>
<evidence type="ECO:0000256" key="1">
    <source>
        <dbReference type="ARBA" id="ARBA00004395"/>
    </source>
</evidence>
<dbReference type="GO" id="GO:0007030">
    <property type="term" value="P:Golgi organization"/>
    <property type="evidence" value="ECO:0007669"/>
    <property type="project" value="TreeGrafter"/>
</dbReference>
<dbReference type="InterPro" id="IPR048685">
    <property type="entry name" value="COG3_C"/>
</dbReference>
<evidence type="ECO:0000256" key="8">
    <source>
        <dbReference type="ARBA" id="ARBA00031339"/>
    </source>
</evidence>
<protein>
    <recommendedName>
        <fullName evidence="3">Conserved oligomeric Golgi complex subunit 3</fullName>
    </recommendedName>
    <alternativeName>
        <fullName evidence="8">Component of oligomeric Golgi complex 3</fullName>
    </alternativeName>
</protein>
<dbReference type="GO" id="GO:0005801">
    <property type="term" value="C:cis-Golgi network"/>
    <property type="evidence" value="ECO:0007669"/>
    <property type="project" value="InterPro"/>
</dbReference>
<evidence type="ECO:0000259" key="10">
    <source>
        <dbReference type="Pfam" id="PF04136"/>
    </source>
</evidence>
<comment type="subcellular location">
    <subcellularLocation>
        <location evidence="1">Golgi apparatus membrane</location>
        <topology evidence="1">Peripheral membrane protein</topology>
    </subcellularLocation>
</comment>
<feature type="domain" description="Conserved oligomeric Golgi complex subunit 3 N-terminal" evidence="10">
    <location>
        <begin position="252"/>
        <end position="311"/>
    </location>
</feature>
<gene>
    <name evidence="12" type="ORF">HXX76_006403</name>
</gene>
<keyword evidence="4" id="KW-0813">Transport</keyword>
<feature type="region of interest" description="Disordered" evidence="9">
    <location>
        <begin position="631"/>
        <end position="665"/>
    </location>
</feature>
<sequence>MSGAGPRPGSKLGGAASKSYNVAAIWEKTAALSEGQLRAIESLGQCCSQRPLPSHVVDDVRSASSAADGAEPGGGGAAATSSSSSGGAAAAASAASAAATAAAVSKDSYVGTLEDAVLHNTSQFHKWHSELEAACASETEEKYKRYADLLNCHVQSCETILHKVDLTLEAFEALLAQHRDVVGRSRSLHSSCEQLVREKEALMEFAEAMRAKLRFFDEFETVAAQFAALSVAQSSGVAGAAGGGGAGGGTSAQQQLDGDQFLALLRKLDDCMAYVANNPQYADAAQYSAKFRQLQGRALGAVRTKVQQVLRAAVAQVQAAIQQAAAAAAGAAAGTNGSLPSPGGGGGGGGAAAAAGSVPQLAEGAEVPMLYVRFRAAAEPNIKGAGGGGRRARGGAGRSSLLREVEARSGRPEYLRLLQELHTLYGQARLALIGPYVDARIAAYAAGQPLPLFTRNGCEHLGRVCQLEVQLFEHFFPGQQQAAAAADGAAAGGAAAKAAGGKHAAHGHGHGSGPGPAPVLPSSAEALSPLLEPLATMLYDHLRPAVVVMQDLDELCELVDILKHEVMGEQLARRGPGGEALKPLLGRCLADVQGRLIFRVQAYIRDEISGYVLTPEDTDYPAKLLDAAAAASAAEQQQQQPHHHHHSHSADDLPDGNGAAGSSSSDAAAAAAPAAAADPYASLFPPLRATLLVLSKLYRAVDSKIFGGLAQEAVSACTVAVQNASRAVAKRAAGSAPALAAATSAAAATGAGAAVAAAAGAAAAAMTSPLDAQLFMIRNLLFLREQIVPFDVDFAVTDIDLDFSHMRDHLRRIMVGQESLFTLGPSNAMVRMLGASGPRVLTFQLDSKKELEKALKAVCEALIMALTKVAVEPMLSFITKVTAVRLAGQSGGAAAQATKPMREQAFASPAKLAEMVGRVNAAMAAGGPLAAAVSKMRLYLPNPATHAILLKPVKSNIAEAHGQIAKLLQTDYTPEEAAEVPLHNPQQLQAVLEAL</sequence>
<keyword evidence="6" id="KW-0333">Golgi apparatus</keyword>
<dbReference type="Proteomes" id="UP000650467">
    <property type="component" value="Unassembled WGS sequence"/>
</dbReference>
<feature type="region of interest" description="Disordered" evidence="9">
    <location>
        <begin position="384"/>
        <end position="404"/>
    </location>
</feature>
<comment type="similarity">
    <text evidence="2">Belongs to the COG3 family.</text>
</comment>
<evidence type="ECO:0000256" key="4">
    <source>
        <dbReference type="ARBA" id="ARBA00022448"/>
    </source>
</evidence>
<evidence type="ECO:0000313" key="13">
    <source>
        <dbReference type="Proteomes" id="UP000650467"/>
    </source>
</evidence>
<dbReference type="InterPro" id="IPR007265">
    <property type="entry name" value="COG_su3"/>
</dbReference>
<evidence type="ECO:0000259" key="11">
    <source>
        <dbReference type="Pfam" id="PF20671"/>
    </source>
</evidence>
<dbReference type="InterPro" id="IPR048320">
    <property type="entry name" value="COG3_N"/>
</dbReference>
<dbReference type="GO" id="GO:0000139">
    <property type="term" value="C:Golgi membrane"/>
    <property type="evidence" value="ECO:0007669"/>
    <property type="project" value="UniProtKB-SubCell"/>
</dbReference>
<evidence type="ECO:0000256" key="5">
    <source>
        <dbReference type="ARBA" id="ARBA00022927"/>
    </source>
</evidence>
<dbReference type="GO" id="GO:0017119">
    <property type="term" value="C:Golgi transport complex"/>
    <property type="evidence" value="ECO:0007669"/>
    <property type="project" value="TreeGrafter"/>
</dbReference>
<dbReference type="GO" id="GO:0006891">
    <property type="term" value="P:intra-Golgi vesicle-mediated transport"/>
    <property type="evidence" value="ECO:0007669"/>
    <property type="project" value="TreeGrafter"/>
</dbReference>
<dbReference type="OrthoDB" id="296793at2759"/>
<dbReference type="EMBL" id="JAEHOC010000012">
    <property type="protein sequence ID" value="KAG2436884.1"/>
    <property type="molecule type" value="Genomic_DNA"/>
</dbReference>
<dbReference type="AlphaFoldDB" id="A0A835T127"/>
<feature type="compositionally biased region" description="Low complexity" evidence="9">
    <location>
        <begin position="655"/>
        <end position="665"/>
    </location>
</feature>
<name>A0A835T127_CHLIN</name>
<evidence type="ECO:0000256" key="9">
    <source>
        <dbReference type="SAM" id="MobiDB-lite"/>
    </source>
</evidence>
<evidence type="ECO:0000256" key="2">
    <source>
        <dbReference type="ARBA" id="ARBA00009936"/>
    </source>
</evidence>
<dbReference type="PANTHER" id="PTHR13302">
    <property type="entry name" value="CONSERVED OLIGOMERIC GOLGI COMPLEX COMPONENT 3"/>
    <property type="match status" value="1"/>
</dbReference>
<evidence type="ECO:0000256" key="6">
    <source>
        <dbReference type="ARBA" id="ARBA00023034"/>
    </source>
</evidence>
<feature type="domain" description="Conserved oligomeric Golgi complex subunit 3 N-terminal" evidence="10">
    <location>
        <begin position="146"/>
        <end position="229"/>
    </location>
</feature>
<feature type="compositionally biased region" description="Gly residues" evidence="9">
    <location>
        <begin position="384"/>
        <end position="397"/>
    </location>
</feature>
<keyword evidence="13" id="KW-1185">Reference proteome</keyword>
<feature type="domain" description="Conserved oligomeric Golgi complex subunit 3 C-terminal" evidence="11">
    <location>
        <begin position="371"/>
        <end position="806"/>
    </location>
</feature>
<dbReference type="PANTHER" id="PTHR13302:SF8">
    <property type="entry name" value="CONSERVED OLIGOMERIC GOLGI COMPLEX SUBUNIT 3"/>
    <property type="match status" value="1"/>
</dbReference>
<keyword evidence="5" id="KW-0653">Protein transport</keyword>
<proteinExistence type="inferred from homology"/>
<dbReference type="Pfam" id="PF20671">
    <property type="entry name" value="COG3_C"/>
    <property type="match status" value="1"/>
</dbReference>